<dbReference type="STRING" id="943830.A4A58_13925"/>
<dbReference type="Pfam" id="PF14534">
    <property type="entry name" value="DUF4440"/>
    <property type="match status" value="1"/>
</dbReference>
<sequence length="133" mass="14842">MNMTDTTRDAKTAQDIKELEERRRVAMLAADVATLDKLFAEQMVYTHSNAATDNKAEYLDKLGQRHFDYRELAFLDQDIRLAGDAALVTGRMTGEVVIAGALRKLNGQTTVVWIKQDAGWQLLAFQSTPIPAV</sequence>
<accession>A0A161QZ83</accession>
<dbReference type="SUPFAM" id="SSF54427">
    <property type="entry name" value="NTF2-like"/>
    <property type="match status" value="1"/>
</dbReference>
<dbReference type="Gene3D" id="3.10.450.50">
    <property type="match status" value="1"/>
</dbReference>
<name>A0A161QZ83_9BRAD</name>
<protein>
    <recommendedName>
        <fullName evidence="1">DUF4440 domain-containing protein</fullName>
    </recommendedName>
</protein>
<evidence type="ECO:0000259" key="1">
    <source>
        <dbReference type="Pfam" id="PF14534"/>
    </source>
</evidence>
<keyword evidence="3" id="KW-1185">Reference proteome</keyword>
<evidence type="ECO:0000313" key="3">
    <source>
        <dbReference type="Proteomes" id="UP000076574"/>
    </source>
</evidence>
<reference evidence="2 3" key="1">
    <citation type="submission" date="2016-03" db="EMBL/GenBank/DDBJ databases">
        <title>Microsymbionts genomes from the relict species Vavilovia formosa (Stev.) Fed.</title>
        <authorList>
            <person name="Kopat V."/>
            <person name="Chirak E."/>
            <person name="Kimeklis A."/>
            <person name="Andronov E."/>
        </authorList>
    </citation>
    <scope>NUCLEOTIDE SEQUENCE [LARGE SCALE GENOMIC DNA]</scope>
    <source>
        <strain evidence="2 3">Vaf07</strain>
    </source>
</reference>
<dbReference type="InterPro" id="IPR027843">
    <property type="entry name" value="DUF4440"/>
</dbReference>
<evidence type="ECO:0000313" key="2">
    <source>
        <dbReference type="EMBL" id="KZD21461.1"/>
    </source>
</evidence>
<dbReference type="EMBL" id="LVYV01000045">
    <property type="protein sequence ID" value="KZD21461.1"/>
    <property type="molecule type" value="Genomic_DNA"/>
</dbReference>
<proteinExistence type="predicted"/>
<feature type="domain" description="DUF4440" evidence="1">
    <location>
        <begin position="16"/>
        <end position="122"/>
    </location>
</feature>
<organism evidence="2 3">
    <name type="scientific">Tardiphaga robiniae</name>
    <dbReference type="NCBI Taxonomy" id="943830"/>
    <lineage>
        <taxon>Bacteria</taxon>
        <taxon>Pseudomonadati</taxon>
        <taxon>Pseudomonadota</taxon>
        <taxon>Alphaproteobacteria</taxon>
        <taxon>Hyphomicrobiales</taxon>
        <taxon>Nitrobacteraceae</taxon>
        <taxon>Tardiphaga</taxon>
    </lineage>
</organism>
<dbReference type="Proteomes" id="UP000076574">
    <property type="component" value="Unassembled WGS sequence"/>
</dbReference>
<gene>
    <name evidence="2" type="ORF">A4A58_13925</name>
</gene>
<comment type="caution">
    <text evidence="2">The sequence shown here is derived from an EMBL/GenBank/DDBJ whole genome shotgun (WGS) entry which is preliminary data.</text>
</comment>
<dbReference type="InterPro" id="IPR032710">
    <property type="entry name" value="NTF2-like_dom_sf"/>
</dbReference>
<dbReference type="AlphaFoldDB" id="A0A161QZ83"/>